<dbReference type="AlphaFoldDB" id="A0A6J7EMP9"/>
<evidence type="ECO:0000313" key="2">
    <source>
        <dbReference type="EMBL" id="CAB4823346.1"/>
    </source>
</evidence>
<evidence type="ECO:0000256" key="1">
    <source>
        <dbReference type="SAM" id="Coils"/>
    </source>
</evidence>
<dbReference type="EMBL" id="CAFBPM010000011">
    <property type="protein sequence ID" value="CAB5025915.1"/>
    <property type="molecule type" value="Genomic_DNA"/>
</dbReference>
<feature type="coiled-coil region" evidence="1">
    <location>
        <begin position="12"/>
        <end position="46"/>
    </location>
</feature>
<reference evidence="3" key="1">
    <citation type="submission" date="2020-05" db="EMBL/GenBank/DDBJ databases">
        <authorList>
            <person name="Chiriac C."/>
            <person name="Salcher M."/>
            <person name="Ghai R."/>
            <person name="Kavagutti S V."/>
        </authorList>
    </citation>
    <scope>NUCLEOTIDE SEQUENCE</scope>
</reference>
<sequence length="99" mass="11136">MAVRQASVRRRVQDLQSRVVTLRADVAVLNEQIEVLDEEVESLRVRAMVSETPLAIKEHAEASRHAELAHKARDIAAQQISELEIERDELLDDVALEVG</sequence>
<organism evidence="3">
    <name type="scientific">freshwater metagenome</name>
    <dbReference type="NCBI Taxonomy" id="449393"/>
    <lineage>
        <taxon>unclassified sequences</taxon>
        <taxon>metagenomes</taxon>
        <taxon>ecological metagenomes</taxon>
    </lineage>
</organism>
<protein>
    <submittedName>
        <fullName evidence="3">Unannotated protein</fullName>
    </submittedName>
</protein>
<dbReference type="EMBL" id="CAFABE010000018">
    <property type="protein sequence ID" value="CAB4823346.1"/>
    <property type="molecule type" value="Genomic_DNA"/>
</dbReference>
<evidence type="ECO:0000313" key="4">
    <source>
        <dbReference type="EMBL" id="CAB5025915.1"/>
    </source>
</evidence>
<accession>A0A6J7EMP9</accession>
<evidence type="ECO:0000313" key="3">
    <source>
        <dbReference type="EMBL" id="CAB4884677.1"/>
    </source>
</evidence>
<gene>
    <name evidence="2" type="ORF">UFOPK3164_00576</name>
    <name evidence="3" type="ORF">UFOPK3427_01938</name>
    <name evidence="4" type="ORF">UFOPK4112_01216</name>
</gene>
<name>A0A6J7EMP9_9ZZZZ</name>
<dbReference type="EMBL" id="CAFBLT010000004">
    <property type="protein sequence ID" value="CAB4884677.1"/>
    <property type="molecule type" value="Genomic_DNA"/>
</dbReference>
<keyword evidence="1" id="KW-0175">Coiled coil</keyword>
<proteinExistence type="predicted"/>